<dbReference type="InterPro" id="IPR002189">
    <property type="entry name" value="CapZ_alpha"/>
</dbReference>
<dbReference type="STRING" id="101127.A0A1X2G692"/>
<dbReference type="SUPFAM" id="SSF90096">
    <property type="entry name" value="Subunits of heterodimeric actin filament capping protein Capz"/>
    <property type="match status" value="1"/>
</dbReference>
<dbReference type="Proteomes" id="UP000242146">
    <property type="component" value="Unassembled WGS sequence"/>
</dbReference>
<dbReference type="GO" id="GO:0051016">
    <property type="term" value="P:barbed-end actin filament capping"/>
    <property type="evidence" value="ECO:0007669"/>
    <property type="project" value="UniProtKB-UniRule"/>
</dbReference>
<comment type="similarity">
    <text evidence="1 5">Belongs to the F-actin-capping protein alpha subunit family.</text>
</comment>
<dbReference type="GO" id="GO:0030036">
    <property type="term" value="P:actin cytoskeleton organization"/>
    <property type="evidence" value="ECO:0007669"/>
    <property type="project" value="TreeGrafter"/>
</dbReference>
<evidence type="ECO:0000256" key="4">
    <source>
        <dbReference type="ARBA" id="ARBA00023203"/>
    </source>
</evidence>
<protein>
    <recommendedName>
        <fullName evidence="2 5">F-actin-capping protein subunit alpha</fullName>
    </recommendedName>
</protein>
<dbReference type="InterPro" id="IPR037282">
    <property type="entry name" value="CapZ_alpha/beta"/>
</dbReference>
<name>A0A1X2G692_9FUNG</name>
<dbReference type="OrthoDB" id="340550at2759"/>
<dbReference type="PROSITE" id="PS00748">
    <property type="entry name" value="F_ACTIN_CAPPING_A_1"/>
    <property type="match status" value="1"/>
</dbReference>
<keyword evidence="4 5" id="KW-0009">Actin-binding</keyword>
<reference evidence="7 8" key="1">
    <citation type="submission" date="2016-07" db="EMBL/GenBank/DDBJ databases">
        <title>Pervasive Adenine N6-methylation of Active Genes in Fungi.</title>
        <authorList>
            <consortium name="DOE Joint Genome Institute"/>
            <person name="Mondo S.J."/>
            <person name="Dannebaum R.O."/>
            <person name="Kuo R.C."/>
            <person name="Labutti K."/>
            <person name="Haridas S."/>
            <person name="Kuo A."/>
            <person name="Salamov A."/>
            <person name="Ahrendt S.R."/>
            <person name="Lipzen A."/>
            <person name="Sullivan W."/>
            <person name="Andreopoulos W.B."/>
            <person name="Clum A."/>
            <person name="Lindquist E."/>
            <person name="Daum C."/>
            <person name="Ramamoorthy G.K."/>
            <person name="Gryganskyi A."/>
            <person name="Culley D."/>
            <person name="Magnuson J.K."/>
            <person name="James T.Y."/>
            <person name="O'Malley M.A."/>
            <person name="Stajich J.E."/>
            <person name="Spatafora J.W."/>
            <person name="Visel A."/>
            <person name="Grigoriev I.V."/>
        </authorList>
    </citation>
    <scope>NUCLEOTIDE SEQUENCE [LARGE SCALE GENOMIC DNA]</scope>
    <source>
        <strain evidence="7 8">NRRL 3301</strain>
    </source>
</reference>
<dbReference type="AlphaFoldDB" id="A0A1X2G692"/>
<comment type="subunit">
    <text evidence="5">Heterodimer of an alpha and a beta subunit.</text>
</comment>
<dbReference type="PANTHER" id="PTHR10653">
    <property type="entry name" value="F-ACTIN-CAPPING PROTEIN SUBUNIT ALPHA"/>
    <property type="match status" value="1"/>
</dbReference>
<evidence type="ECO:0000313" key="7">
    <source>
        <dbReference type="EMBL" id="ORX46106.1"/>
    </source>
</evidence>
<sequence length="227" mass="25697">METVSVKDKVDIASTFLLASPPGELNDVFNDIRTIINDDEALQKGIVSTLEQYNTEQHTTVTPPGLDYPVIISKHNQTQDGRFLDPRSNQTFSYHHMHLTAEDLQPADTEESALEPLRKALDEQAQAYVKDHFPEGVLTVVVENDQVALTLVDNKYNPNNFWNGRWLASWVYHTQSGELKGHTHVHVHYYEDGNVQLKASKDTEASLSKEDVSVPTERERDVLIPFS</sequence>
<dbReference type="InterPro" id="IPR017865">
    <property type="entry name" value="F-actin_cap_asu_CS"/>
</dbReference>
<dbReference type="GO" id="GO:0051015">
    <property type="term" value="F:actin filament binding"/>
    <property type="evidence" value="ECO:0007669"/>
    <property type="project" value="TreeGrafter"/>
</dbReference>
<evidence type="ECO:0000313" key="8">
    <source>
        <dbReference type="Proteomes" id="UP000242146"/>
    </source>
</evidence>
<comment type="caution">
    <text evidence="7">The sequence shown here is derived from an EMBL/GenBank/DDBJ whole genome shotgun (WGS) entry which is preliminary data.</text>
</comment>
<evidence type="ECO:0000256" key="3">
    <source>
        <dbReference type="ARBA" id="ARBA00022467"/>
    </source>
</evidence>
<gene>
    <name evidence="7" type="ORF">DM01DRAFT_267039</name>
</gene>
<comment type="function">
    <text evidence="5">F-actin-capping proteins bind in a Ca(2+)-independent manner to the fast growing ends of actin filaments (barbed end) thereby blocking the exchange of subunits at these ends. Unlike other capping proteins (such as gelsolin and severin), these proteins do not sever actin filaments.</text>
</comment>
<keyword evidence="3 5" id="KW-0117">Actin capping</keyword>
<evidence type="ECO:0000256" key="5">
    <source>
        <dbReference type="RuleBase" id="RU365077"/>
    </source>
</evidence>
<evidence type="ECO:0000256" key="6">
    <source>
        <dbReference type="SAM" id="MobiDB-lite"/>
    </source>
</evidence>
<dbReference type="Gene3D" id="3.90.1150.210">
    <property type="entry name" value="F-actin capping protein, beta subunit"/>
    <property type="match status" value="1"/>
</dbReference>
<proteinExistence type="inferred from homology"/>
<dbReference type="Gene3D" id="3.30.1140.60">
    <property type="entry name" value="F-actin capping protein, alpha subunit"/>
    <property type="match status" value="1"/>
</dbReference>
<evidence type="ECO:0000256" key="2">
    <source>
        <dbReference type="ARBA" id="ARBA00014038"/>
    </source>
</evidence>
<organism evidence="7 8">
    <name type="scientific">Hesseltinella vesiculosa</name>
    <dbReference type="NCBI Taxonomy" id="101127"/>
    <lineage>
        <taxon>Eukaryota</taxon>
        <taxon>Fungi</taxon>
        <taxon>Fungi incertae sedis</taxon>
        <taxon>Mucoromycota</taxon>
        <taxon>Mucoromycotina</taxon>
        <taxon>Mucoromycetes</taxon>
        <taxon>Mucorales</taxon>
        <taxon>Cunninghamellaceae</taxon>
        <taxon>Hesseltinella</taxon>
    </lineage>
</organism>
<feature type="region of interest" description="Disordered" evidence="6">
    <location>
        <begin position="202"/>
        <end position="227"/>
    </location>
</feature>
<dbReference type="Pfam" id="PF01267">
    <property type="entry name" value="F-actin_cap_A"/>
    <property type="match status" value="1"/>
</dbReference>
<dbReference type="GO" id="GO:0030863">
    <property type="term" value="C:cortical cytoskeleton"/>
    <property type="evidence" value="ECO:0007669"/>
    <property type="project" value="TreeGrafter"/>
</dbReference>
<dbReference type="GO" id="GO:0008290">
    <property type="term" value="C:F-actin capping protein complex"/>
    <property type="evidence" value="ECO:0007669"/>
    <property type="project" value="UniProtKB-UniRule"/>
</dbReference>
<dbReference type="EMBL" id="MCGT01000039">
    <property type="protein sequence ID" value="ORX46106.1"/>
    <property type="molecule type" value="Genomic_DNA"/>
</dbReference>
<accession>A0A1X2G692</accession>
<dbReference type="InterPro" id="IPR042276">
    <property type="entry name" value="CapZ_alpha/beta_2"/>
</dbReference>
<keyword evidence="8" id="KW-1185">Reference proteome</keyword>
<evidence type="ECO:0000256" key="1">
    <source>
        <dbReference type="ARBA" id="ARBA00010479"/>
    </source>
</evidence>
<dbReference type="InterPro" id="IPR042489">
    <property type="entry name" value="CapZ_alpha_1"/>
</dbReference>
<dbReference type="PANTHER" id="PTHR10653:SF0">
    <property type="entry name" value="F-ACTIN-CAPPING PROTEIN SUBUNIT ALPHA"/>
    <property type="match status" value="1"/>
</dbReference>
<dbReference type="PRINTS" id="PR00191">
    <property type="entry name" value="FACTINCAPA"/>
</dbReference>